<organism evidence="8 9">
    <name type="scientific">Staphylococcus hsinchuensis</name>
    <dbReference type="NCBI Taxonomy" id="3051183"/>
    <lineage>
        <taxon>Bacteria</taxon>
        <taxon>Bacillati</taxon>
        <taxon>Bacillota</taxon>
        <taxon>Bacilli</taxon>
        <taxon>Bacillales</taxon>
        <taxon>Staphylococcaceae</taxon>
        <taxon>Staphylococcus</taxon>
    </lineage>
</organism>
<reference evidence="8 9" key="1">
    <citation type="journal article" date="2024" name="Pathogens">
        <title>Staphylococcus hsinchuensis sp. nov., Isolated from Soymilk.</title>
        <authorList>
            <person name="Wang Y.T."/>
            <person name="Lin Y.C."/>
            <person name="Hsieh Y.H."/>
            <person name="Lin Y.T."/>
            <person name="Hamada M."/>
            <person name="Chen C.C."/>
            <person name="Liou J.S."/>
            <person name="Lee A.Y."/>
            <person name="Zhang W.L."/>
            <person name="Chen Y.T."/>
            <person name="Huang C.H."/>
        </authorList>
    </citation>
    <scope>NUCLEOTIDE SEQUENCE [LARGE SCALE GENOMIC DNA]</scope>
    <source>
        <strain evidence="8 9">H164</strain>
    </source>
</reference>
<comment type="function">
    <text evidence="5">Catalyzes the NADPH-dependent reduction of ketopantoate into pantoic acid.</text>
</comment>
<dbReference type="InterPro" id="IPR013332">
    <property type="entry name" value="KPR_N"/>
</dbReference>
<gene>
    <name evidence="8" type="ORF">QQM35_02340</name>
</gene>
<name>A0ABZ3EDR2_9STAP</name>
<comment type="pathway">
    <text evidence="5">Cofactor biosynthesis; (R)-pantothenate biosynthesis; (R)-pantoate from 3-methyl-2-oxobutanoate: step 2/2.</text>
</comment>
<keyword evidence="5" id="KW-0566">Pantothenate biosynthesis</keyword>
<dbReference type="SUPFAM" id="SSF51735">
    <property type="entry name" value="NAD(P)-binding Rossmann-fold domains"/>
    <property type="match status" value="1"/>
</dbReference>
<dbReference type="EMBL" id="CP128355">
    <property type="protein sequence ID" value="XAF70981.1"/>
    <property type="molecule type" value="Genomic_DNA"/>
</dbReference>
<dbReference type="EC" id="1.1.1.169" evidence="5"/>
<evidence type="ECO:0000313" key="9">
    <source>
        <dbReference type="Proteomes" id="UP001436297"/>
    </source>
</evidence>
<comment type="catalytic activity">
    <reaction evidence="4">
        <text>6-phospho-D-gluconate + NADP(+) = D-ribulose 5-phosphate + CO2 + NADPH</text>
        <dbReference type="Rhea" id="RHEA:10116"/>
        <dbReference type="ChEBI" id="CHEBI:16526"/>
        <dbReference type="ChEBI" id="CHEBI:57783"/>
        <dbReference type="ChEBI" id="CHEBI:58121"/>
        <dbReference type="ChEBI" id="CHEBI:58349"/>
        <dbReference type="ChEBI" id="CHEBI:58759"/>
        <dbReference type="EC" id="1.1.1.44"/>
    </reaction>
</comment>
<evidence type="ECO:0000256" key="4">
    <source>
        <dbReference type="ARBA" id="ARBA00048640"/>
    </source>
</evidence>
<evidence type="ECO:0000259" key="7">
    <source>
        <dbReference type="Pfam" id="PF08546"/>
    </source>
</evidence>
<dbReference type="SUPFAM" id="SSF48179">
    <property type="entry name" value="6-phosphogluconate dehydrogenase C-terminal domain-like"/>
    <property type="match status" value="1"/>
</dbReference>
<proteinExistence type="inferred from homology"/>
<dbReference type="PANTHER" id="PTHR21708">
    <property type="entry name" value="PROBABLE 2-DEHYDROPANTOATE 2-REDUCTASE"/>
    <property type="match status" value="1"/>
</dbReference>
<accession>A0ABZ3EDR2</accession>
<keyword evidence="9" id="KW-1185">Reference proteome</keyword>
<dbReference type="InterPro" id="IPR051402">
    <property type="entry name" value="KPR-Related"/>
</dbReference>
<evidence type="ECO:0000256" key="5">
    <source>
        <dbReference type="RuleBase" id="RU362068"/>
    </source>
</evidence>
<protein>
    <recommendedName>
        <fullName evidence="5">2-dehydropantoate 2-reductase</fullName>
        <ecNumber evidence="5">1.1.1.169</ecNumber>
    </recommendedName>
    <alternativeName>
        <fullName evidence="5">Ketopantoate reductase</fullName>
    </alternativeName>
</protein>
<evidence type="ECO:0000256" key="3">
    <source>
        <dbReference type="ARBA" id="ARBA00023002"/>
    </source>
</evidence>
<evidence type="ECO:0000313" key="8">
    <source>
        <dbReference type="EMBL" id="XAF70981.1"/>
    </source>
</evidence>
<dbReference type="Pfam" id="PF02558">
    <property type="entry name" value="ApbA"/>
    <property type="match status" value="1"/>
</dbReference>
<dbReference type="Gene3D" id="3.40.50.720">
    <property type="entry name" value="NAD(P)-binding Rossmann-like Domain"/>
    <property type="match status" value="1"/>
</dbReference>
<evidence type="ECO:0000259" key="6">
    <source>
        <dbReference type="Pfam" id="PF02558"/>
    </source>
</evidence>
<dbReference type="PANTHER" id="PTHR21708:SF26">
    <property type="entry name" value="2-DEHYDROPANTOATE 2-REDUCTASE"/>
    <property type="match status" value="1"/>
</dbReference>
<dbReference type="NCBIfam" id="TIGR00745">
    <property type="entry name" value="apbA_panE"/>
    <property type="match status" value="1"/>
</dbReference>
<dbReference type="RefSeq" id="WP_251517146.1">
    <property type="nucleotide sequence ID" value="NZ_CP128355.1"/>
</dbReference>
<dbReference type="Gene3D" id="1.10.1040.10">
    <property type="entry name" value="N-(1-d-carboxylethyl)-l-norvaline Dehydrogenase, domain 2"/>
    <property type="match status" value="1"/>
</dbReference>
<dbReference type="Proteomes" id="UP001436297">
    <property type="component" value="Chromosome"/>
</dbReference>
<comment type="catalytic activity">
    <reaction evidence="5">
        <text>(R)-pantoate + NADP(+) = 2-dehydropantoate + NADPH + H(+)</text>
        <dbReference type="Rhea" id="RHEA:16233"/>
        <dbReference type="ChEBI" id="CHEBI:11561"/>
        <dbReference type="ChEBI" id="CHEBI:15378"/>
        <dbReference type="ChEBI" id="CHEBI:15980"/>
        <dbReference type="ChEBI" id="CHEBI:57783"/>
        <dbReference type="ChEBI" id="CHEBI:58349"/>
        <dbReference type="EC" id="1.1.1.169"/>
    </reaction>
</comment>
<dbReference type="InterPro" id="IPR013328">
    <property type="entry name" value="6PGD_dom2"/>
</dbReference>
<dbReference type="Pfam" id="PF08546">
    <property type="entry name" value="ApbA_C"/>
    <property type="match status" value="1"/>
</dbReference>
<dbReference type="InterPro" id="IPR013752">
    <property type="entry name" value="KPA_reductase"/>
</dbReference>
<feature type="domain" description="Ketopantoate reductase C-terminal" evidence="7">
    <location>
        <begin position="162"/>
        <end position="282"/>
    </location>
</feature>
<dbReference type="NCBIfam" id="NF009542">
    <property type="entry name" value="PRK12921.1-4"/>
    <property type="match status" value="1"/>
</dbReference>
<keyword evidence="3 5" id="KW-0560">Oxidoreductase</keyword>
<evidence type="ECO:0000256" key="1">
    <source>
        <dbReference type="ARBA" id="ARBA00007870"/>
    </source>
</evidence>
<comment type="similarity">
    <text evidence="1 5">Belongs to the ketopantoate reductase family.</text>
</comment>
<dbReference type="InterPro" id="IPR003710">
    <property type="entry name" value="ApbA"/>
</dbReference>
<keyword evidence="2 5" id="KW-0521">NADP</keyword>
<sequence>MTQIAIIGPGAVGSTIAKDLQEKYNNVHLLGRSNKQLNYHSYETPDQTSTLQVTAINDFSKVVDILIIAVKIPQLQNVLSQINHLIGSHTTIILAQNGYGQLGHIKHPNVYQAVVYISGQKQENHITHFQDHTLIMDNNSRTQQLFEIAQNTKLSIELTDQIEEKIWYKLLVNSGINTITALTQQPVKVMEKPNMKQLCNQLLNEGISIAKAEGIVLEPSTVSDIMDIYESYPPEMGTSMYYDMLAQRPTEIDGIQGFLYQCARKHQLHTPILDTVYTLLLAQQPEE</sequence>
<dbReference type="InterPro" id="IPR036291">
    <property type="entry name" value="NAD(P)-bd_dom_sf"/>
</dbReference>
<dbReference type="InterPro" id="IPR008927">
    <property type="entry name" value="6-PGluconate_DH-like_C_sf"/>
</dbReference>
<feature type="domain" description="Ketopantoate reductase N-terminal" evidence="6">
    <location>
        <begin position="4"/>
        <end position="134"/>
    </location>
</feature>
<evidence type="ECO:0000256" key="2">
    <source>
        <dbReference type="ARBA" id="ARBA00022857"/>
    </source>
</evidence>